<keyword evidence="4" id="KW-1003">Cell membrane</keyword>
<feature type="transmembrane region" description="Helical" evidence="11">
    <location>
        <begin position="12"/>
        <end position="32"/>
    </location>
</feature>
<keyword evidence="6" id="KW-0845">Vitamin A</keyword>
<dbReference type="AlphaFoldDB" id="A0A093P4T3"/>
<evidence type="ECO:0000313" key="12">
    <source>
        <dbReference type="EMBL" id="KFW71421.1"/>
    </source>
</evidence>
<feature type="transmembrane region" description="Helical" evidence="11">
    <location>
        <begin position="468"/>
        <end position="490"/>
    </location>
</feature>
<evidence type="ECO:0000256" key="7">
    <source>
        <dbReference type="ARBA" id="ARBA00022989"/>
    </source>
</evidence>
<feature type="transmembrane region" description="Helical" evidence="11">
    <location>
        <begin position="162"/>
        <end position="181"/>
    </location>
</feature>
<keyword evidence="10" id="KW-0675">Receptor</keyword>
<keyword evidence="3" id="KW-0813">Transport</keyword>
<dbReference type="GO" id="GO:0019841">
    <property type="term" value="F:retinol binding"/>
    <property type="evidence" value="ECO:0007669"/>
    <property type="project" value="UniProtKB-KW"/>
</dbReference>
<dbReference type="PANTHER" id="PTHR21444">
    <property type="entry name" value="COILED-COIL DOMAIN-CONTAINING PROTEIN 180"/>
    <property type="match status" value="1"/>
</dbReference>
<keyword evidence="9 11" id="KW-0472">Membrane</keyword>
<protein>
    <recommendedName>
        <fullName evidence="2">Receptor for retinol uptake STRA6</fullName>
    </recommendedName>
</protein>
<feature type="transmembrane region" description="Helical" evidence="11">
    <location>
        <begin position="250"/>
        <end position="273"/>
    </location>
</feature>
<reference evidence="12 13" key="1">
    <citation type="submission" date="2014-04" db="EMBL/GenBank/DDBJ databases">
        <title>Genome evolution of avian class.</title>
        <authorList>
            <person name="Zhang G."/>
            <person name="Li C."/>
        </authorList>
    </citation>
    <scope>NUCLEOTIDE SEQUENCE [LARGE SCALE GENOMIC DNA]</scope>
    <source>
        <strain evidence="12">BGI_AS28</strain>
    </source>
</reference>
<feature type="transmembrane region" description="Helical" evidence="11">
    <location>
        <begin position="434"/>
        <end position="453"/>
    </location>
</feature>
<accession>A0A093P4T3</accession>
<comment type="subcellular location">
    <subcellularLocation>
        <location evidence="1">Cell membrane</location>
        <topology evidence="1">Multi-pass membrane protein</topology>
    </subcellularLocation>
</comment>
<keyword evidence="8" id="KW-0683">Retinol-binding</keyword>
<evidence type="ECO:0000256" key="11">
    <source>
        <dbReference type="SAM" id="Phobius"/>
    </source>
</evidence>
<dbReference type="PANTHER" id="PTHR21444:SF16">
    <property type="entry name" value="RECEPTOR FOR RETINOL UPTAKE STRA6"/>
    <property type="match status" value="1"/>
</dbReference>
<dbReference type="GO" id="GO:0016918">
    <property type="term" value="F:retinal binding"/>
    <property type="evidence" value="ECO:0007669"/>
    <property type="project" value="UniProtKB-KW"/>
</dbReference>
<evidence type="ECO:0000256" key="6">
    <source>
        <dbReference type="ARBA" id="ARBA00022893"/>
    </source>
</evidence>
<feature type="transmembrane region" description="Helical" evidence="11">
    <location>
        <begin position="394"/>
        <end position="414"/>
    </location>
</feature>
<dbReference type="STRING" id="9238.A0A093P4T3"/>
<evidence type="ECO:0000256" key="2">
    <source>
        <dbReference type="ARBA" id="ARBA00014411"/>
    </source>
</evidence>
<evidence type="ECO:0000256" key="9">
    <source>
        <dbReference type="ARBA" id="ARBA00023136"/>
    </source>
</evidence>
<dbReference type="Pfam" id="PF14752">
    <property type="entry name" value="RBP_receptor"/>
    <property type="match status" value="1"/>
</dbReference>
<evidence type="ECO:0000256" key="5">
    <source>
        <dbReference type="ARBA" id="ARBA00022692"/>
    </source>
</evidence>
<name>A0A093P4T3_PYGAD</name>
<evidence type="ECO:0000256" key="3">
    <source>
        <dbReference type="ARBA" id="ARBA00022448"/>
    </source>
</evidence>
<sequence length="609" mass="68504">IPDCDPTISPRLYHICMAPVSLAVLVGLSLLVKRRRLHRSCWNGVPGLLSPANFLEEEGNRGLVAAVFGILFSSLCVLVLDRDPLPLIARSSQSTREYWKILALLYYPAFYYPLIACATVRHRVSYLVGCLLSWCHCVVHIWQKVDCPQSPKIYRYYSTLSYIPIILCLVLLSLWYPALLIRSFTTQEETLDKEVTGRGYYKKYLKAVLSKRPRKGSSTKIEESLLSRVQTYLRSYIYAPEEGFQIPLKLVLSITMAVIAVYQVALLLLVAVIPTLQIVRAGMTKDIVVLLVQFGLVPSESPAVPGDMEKELNTVKYYLWSLEVCYICSLVLCCLLTCAMLLRTLVMHRKNLKALYQGAVLDVFYKAHILRGAGGQEGDGWVLGPHLAQPAPGLLIQQVIFFICSVGFTFLFVIPLQSGTNTHLFKIIQNMWPFWLTLVVAVIVQNLAAHYQFLEQHPLRKELTNRRALYIVTYLLFPINVLVGVLAGVWRMVISGLYNAVFTMGCVPPGYHTYCHYLKIEVSQSHPVMKAFCLLLLQLAGPEGPPGLRTSNVEEGIQLIQPKKVPPSRARFKQSRARWWLVYTLLNNPSLTACRKTALSGPAANGTQL</sequence>
<dbReference type="Proteomes" id="UP000054081">
    <property type="component" value="Unassembled WGS sequence"/>
</dbReference>
<dbReference type="GO" id="GO:0038023">
    <property type="term" value="F:signaling receptor activity"/>
    <property type="evidence" value="ECO:0007669"/>
    <property type="project" value="InterPro"/>
</dbReference>
<dbReference type="GO" id="GO:0034632">
    <property type="term" value="F:retinol transmembrane transporter activity"/>
    <property type="evidence" value="ECO:0007669"/>
    <property type="project" value="InterPro"/>
</dbReference>
<dbReference type="InterPro" id="IPR026612">
    <property type="entry name" value="STRA6-like"/>
</dbReference>
<keyword evidence="7 11" id="KW-1133">Transmembrane helix</keyword>
<gene>
    <name evidence="12" type="ORF">AS28_07347</name>
</gene>
<keyword evidence="13" id="KW-1185">Reference proteome</keyword>
<dbReference type="GO" id="GO:0005886">
    <property type="term" value="C:plasma membrane"/>
    <property type="evidence" value="ECO:0007669"/>
    <property type="project" value="UniProtKB-SubCell"/>
</dbReference>
<dbReference type="EMBL" id="KL225356">
    <property type="protein sequence ID" value="KFW71421.1"/>
    <property type="molecule type" value="Genomic_DNA"/>
</dbReference>
<organism evidence="12 13">
    <name type="scientific">Pygoscelis adeliae</name>
    <name type="common">Adelie penguin</name>
    <dbReference type="NCBI Taxonomy" id="9238"/>
    <lineage>
        <taxon>Eukaryota</taxon>
        <taxon>Metazoa</taxon>
        <taxon>Chordata</taxon>
        <taxon>Craniata</taxon>
        <taxon>Vertebrata</taxon>
        <taxon>Euteleostomi</taxon>
        <taxon>Archelosauria</taxon>
        <taxon>Archosauria</taxon>
        <taxon>Dinosauria</taxon>
        <taxon>Saurischia</taxon>
        <taxon>Theropoda</taxon>
        <taxon>Coelurosauria</taxon>
        <taxon>Aves</taxon>
        <taxon>Neognathae</taxon>
        <taxon>Neoaves</taxon>
        <taxon>Aequornithes</taxon>
        <taxon>Sphenisciformes</taxon>
        <taxon>Spheniscidae</taxon>
        <taxon>Pygoscelis</taxon>
    </lineage>
</organism>
<feature type="non-terminal residue" evidence="12">
    <location>
        <position position="609"/>
    </location>
</feature>
<evidence type="ECO:0000256" key="1">
    <source>
        <dbReference type="ARBA" id="ARBA00004651"/>
    </source>
</evidence>
<evidence type="ECO:0000256" key="8">
    <source>
        <dbReference type="ARBA" id="ARBA00023072"/>
    </source>
</evidence>
<feature type="transmembrane region" description="Helical" evidence="11">
    <location>
        <begin position="62"/>
        <end position="80"/>
    </location>
</feature>
<evidence type="ECO:0000256" key="4">
    <source>
        <dbReference type="ARBA" id="ARBA00022475"/>
    </source>
</evidence>
<evidence type="ECO:0000256" key="10">
    <source>
        <dbReference type="ARBA" id="ARBA00023170"/>
    </source>
</evidence>
<feature type="non-terminal residue" evidence="12">
    <location>
        <position position="1"/>
    </location>
</feature>
<feature type="transmembrane region" description="Helical" evidence="11">
    <location>
        <begin position="100"/>
        <end position="117"/>
    </location>
</feature>
<evidence type="ECO:0000313" key="13">
    <source>
        <dbReference type="Proteomes" id="UP000054081"/>
    </source>
</evidence>
<dbReference type="GO" id="GO:0071939">
    <property type="term" value="P:vitamin A import into cell"/>
    <property type="evidence" value="ECO:0007669"/>
    <property type="project" value="TreeGrafter"/>
</dbReference>
<proteinExistence type="predicted"/>
<feature type="transmembrane region" description="Helical" evidence="11">
    <location>
        <begin position="317"/>
        <end position="342"/>
    </location>
</feature>
<keyword evidence="5 11" id="KW-0812">Transmembrane</keyword>